<gene>
    <name evidence="3" type="ORF">L195_g004186</name>
</gene>
<dbReference type="Proteomes" id="UP000236291">
    <property type="component" value="Unassembled WGS sequence"/>
</dbReference>
<dbReference type="InterPro" id="IPR057237">
    <property type="entry name" value="DUF7915"/>
</dbReference>
<dbReference type="AlphaFoldDB" id="A0A2K3NXD1"/>
<dbReference type="STRING" id="57577.A0A2K3NXD1"/>
<dbReference type="PANTHER" id="PTHR33913">
    <property type="entry name" value="ALEURONE LAYER MORPHOGENESIS PROTEIN"/>
    <property type="match status" value="1"/>
</dbReference>
<accession>A0A2K3NXD1</accession>
<proteinExistence type="predicted"/>
<dbReference type="InterPro" id="IPR057235">
    <property type="entry name" value="DUF7913"/>
</dbReference>
<dbReference type="Pfam" id="PF25500">
    <property type="entry name" value="DUF7913"/>
    <property type="match status" value="2"/>
</dbReference>
<evidence type="ECO:0000259" key="2">
    <source>
        <dbReference type="Pfam" id="PF25502"/>
    </source>
</evidence>
<comment type="caution">
    <text evidence="3">The sequence shown here is derived from an EMBL/GenBank/DDBJ whole genome shotgun (WGS) entry which is preliminary data.</text>
</comment>
<name>A0A2K3NXD1_TRIPR</name>
<reference evidence="3 4" key="1">
    <citation type="journal article" date="2014" name="Am. J. Bot.">
        <title>Genome assembly and annotation for red clover (Trifolium pratense; Fabaceae).</title>
        <authorList>
            <person name="Istvanek J."/>
            <person name="Jaros M."/>
            <person name="Krenek A."/>
            <person name="Repkova J."/>
        </authorList>
    </citation>
    <scope>NUCLEOTIDE SEQUENCE [LARGE SCALE GENOMIC DNA]</scope>
    <source>
        <strain evidence="4">cv. Tatra</strain>
        <tissue evidence="3">Young leaves</tissue>
    </source>
</reference>
<feature type="domain" description="DUF7913" evidence="1">
    <location>
        <begin position="6"/>
        <end position="50"/>
    </location>
</feature>
<evidence type="ECO:0000259" key="1">
    <source>
        <dbReference type="Pfam" id="PF25500"/>
    </source>
</evidence>
<evidence type="ECO:0000313" key="3">
    <source>
        <dbReference type="EMBL" id="PNY07684.1"/>
    </source>
</evidence>
<sequence>MAVSSDVCPTEDAVQVFLQHLVDPFLTEKSSVRDNPSPAQHQLIAKQTNTIPAVNHHLFKSNLGNHNVLLFHLRENWRTVGVVAVRPAPEELLYDYVAWPSGAFVHSVVLLYNYYHRKQHPELEYLPFNEFCKLIGVLRPPLLAYMQFMQKLNEVELIDVEKQLSLTEKVIMDACDICRCLDASKTAPNVQGWPISKVSILLIDSKKENCFLLFDSITSGVWSVVEKNVDTSHQNPEVESETKNTNKRKRVIRKSAKDEFKVDEDELLQVGYSAIKEATGINNTDIVLLESYTIYSQSKEKAASRFFIMQCSQSINQEVIKVPLKDVIESLKGPLVKKSSSSWTITPAVVYFHVLPYSEVISQCISRKEFSNSLQDPRVTEKNIMVNIPEVTESYIFKDIYSGIDSKPSEDNFETQEQNKEKRQKISNSIQFGEDQEKHNPSLLCNSNGSANAIQAMKVDSTRIVITEGGINNIASSGKLCANRPNISYVKDTTDACTKSSNHCNSNGSVNAIQARKVDSTRILITEGGINNIASSGKLCANRPNISYVKETTDACTKISNHCNSDREKPQSLQDSKKKLSRTAIASLIRKKNQLAIQQRKIEEEIAICDTKLQRLLTGTLSFHCVVLCFASPVHYFVRYGWCQLKGEKQRIFVGEVLEKRFGRPKKMLVTQNEMAKGIQNTTPVGRFEANVTVNGVKFKCSEEGNLCSTPLEARE</sequence>
<dbReference type="Pfam" id="PF25502">
    <property type="entry name" value="DUF7915"/>
    <property type="match status" value="1"/>
</dbReference>
<feature type="domain" description="DUF7915" evidence="2">
    <location>
        <begin position="218"/>
        <end position="367"/>
    </location>
</feature>
<dbReference type="PANTHER" id="PTHR33913:SF1">
    <property type="entry name" value="DRBM DOMAIN-CONTAINING PROTEIN"/>
    <property type="match status" value="1"/>
</dbReference>
<dbReference type="EMBL" id="ASHM01002032">
    <property type="protein sequence ID" value="PNY07684.1"/>
    <property type="molecule type" value="Genomic_DNA"/>
</dbReference>
<evidence type="ECO:0000313" key="4">
    <source>
        <dbReference type="Proteomes" id="UP000236291"/>
    </source>
</evidence>
<feature type="domain" description="DUF7913" evidence="1">
    <location>
        <begin position="105"/>
        <end position="182"/>
    </location>
</feature>
<protein>
    <submittedName>
        <fullName evidence="3">Uncharacterized protein</fullName>
    </submittedName>
</protein>
<organism evidence="3 4">
    <name type="scientific">Trifolium pratense</name>
    <name type="common">Red clover</name>
    <dbReference type="NCBI Taxonomy" id="57577"/>
    <lineage>
        <taxon>Eukaryota</taxon>
        <taxon>Viridiplantae</taxon>
        <taxon>Streptophyta</taxon>
        <taxon>Embryophyta</taxon>
        <taxon>Tracheophyta</taxon>
        <taxon>Spermatophyta</taxon>
        <taxon>Magnoliopsida</taxon>
        <taxon>eudicotyledons</taxon>
        <taxon>Gunneridae</taxon>
        <taxon>Pentapetalae</taxon>
        <taxon>rosids</taxon>
        <taxon>fabids</taxon>
        <taxon>Fabales</taxon>
        <taxon>Fabaceae</taxon>
        <taxon>Papilionoideae</taxon>
        <taxon>50 kb inversion clade</taxon>
        <taxon>NPAAA clade</taxon>
        <taxon>Hologalegina</taxon>
        <taxon>IRL clade</taxon>
        <taxon>Trifolieae</taxon>
        <taxon>Trifolium</taxon>
    </lineage>
</organism>
<reference evidence="3 4" key="2">
    <citation type="journal article" date="2017" name="Front. Plant Sci.">
        <title>Gene Classification and Mining of Molecular Markers Useful in Red Clover (Trifolium pratense) Breeding.</title>
        <authorList>
            <person name="Istvanek J."/>
            <person name="Dluhosova J."/>
            <person name="Dluhos P."/>
            <person name="Patkova L."/>
            <person name="Nedelnik J."/>
            <person name="Repkova J."/>
        </authorList>
    </citation>
    <scope>NUCLEOTIDE SEQUENCE [LARGE SCALE GENOMIC DNA]</scope>
    <source>
        <strain evidence="4">cv. Tatra</strain>
        <tissue evidence="3">Young leaves</tissue>
    </source>
</reference>